<protein>
    <recommendedName>
        <fullName evidence="2">Peptidase M14 domain-containing protein</fullName>
    </recommendedName>
</protein>
<name>A0A263CY57_9PSEU</name>
<evidence type="ECO:0000313" key="3">
    <source>
        <dbReference type="EMBL" id="OZM71031.1"/>
    </source>
</evidence>
<dbReference type="PROSITE" id="PS52035">
    <property type="entry name" value="PEPTIDASE_M14"/>
    <property type="match status" value="1"/>
</dbReference>
<comment type="caution">
    <text evidence="1">Lacks conserved residue(s) required for the propagation of feature annotation.</text>
</comment>
<dbReference type="OrthoDB" id="4499135at2"/>
<evidence type="ECO:0000259" key="2">
    <source>
        <dbReference type="PROSITE" id="PS52035"/>
    </source>
</evidence>
<reference evidence="3 4" key="1">
    <citation type="submission" date="2017-07" db="EMBL/GenBank/DDBJ databases">
        <title>Amycolatopsis antarcticus sp. nov., isolated from the surface of an Antarcticus brown macroalga.</title>
        <authorList>
            <person name="Wang J."/>
            <person name="Leiva S."/>
            <person name="Huang J."/>
            <person name="Huang Y."/>
        </authorList>
    </citation>
    <scope>NUCLEOTIDE SEQUENCE [LARGE SCALE GENOMIC DNA]</scope>
    <source>
        <strain evidence="3 4">AU-G6</strain>
    </source>
</reference>
<dbReference type="GO" id="GO:0006508">
    <property type="term" value="P:proteolysis"/>
    <property type="evidence" value="ECO:0007669"/>
    <property type="project" value="InterPro"/>
</dbReference>
<dbReference type="Pfam" id="PF00246">
    <property type="entry name" value="Peptidase_M14"/>
    <property type="match status" value="1"/>
</dbReference>
<sequence>MKEITEAHPDRATVRRIGRSRLGEPLWSLTVHGGPRQVLVVGAVHPNEAIGGLTALHLARTLVDEDSLREDLDRTWHIIPCIDPDGTRLNEPSFDGPLTMDSYGRSFYRPAVDEQVEWTFPFAYKEAFFDRVLPETVALMRIIDETKPLLLCSLHNGEYGGVFYYLSRGSDTLNARLAELPGLLTEAEAEVPAQTIPIRKLVGVQFGAIFATTADLTG</sequence>
<evidence type="ECO:0000256" key="1">
    <source>
        <dbReference type="PROSITE-ProRule" id="PRU01379"/>
    </source>
</evidence>
<dbReference type="GO" id="GO:0004181">
    <property type="term" value="F:metallocarboxypeptidase activity"/>
    <property type="evidence" value="ECO:0007669"/>
    <property type="project" value="InterPro"/>
</dbReference>
<comment type="caution">
    <text evidence="3">The sequence shown here is derived from an EMBL/GenBank/DDBJ whole genome shotgun (WGS) entry which is preliminary data.</text>
</comment>
<dbReference type="GO" id="GO:0008270">
    <property type="term" value="F:zinc ion binding"/>
    <property type="evidence" value="ECO:0007669"/>
    <property type="project" value="InterPro"/>
</dbReference>
<organism evidence="3 4">
    <name type="scientific">Amycolatopsis antarctica</name>
    <dbReference type="NCBI Taxonomy" id="1854586"/>
    <lineage>
        <taxon>Bacteria</taxon>
        <taxon>Bacillati</taxon>
        <taxon>Actinomycetota</taxon>
        <taxon>Actinomycetes</taxon>
        <taxon>Pseudonocardiales</taxon>
        <taxon>Pseudonocardiaceae</taxon>
        <taxon>Amycolatopsis</taxon>
    </lineage>
</organism>
<dbReference type="Proteomes" id="UP000242444">
    <property type="component" value="Unassembled WGS sequence"/>
</dbReference>
<proteinExistence type="inferred from homology"/>
<evidence type="ECO:0000313" key="4">
    <source>
        <dbReference type="Proteomes" id="UP000242444"/>
    </source>
</evidence>
<dbReference type="EMBL" id="NKYE01000016">
    <property type="protein sequence ID" value="OZM71031.1"/>
    <property type="molecule type" value="Genomic_DNA"/>
</dbReference>
<feature type="domain" description="Peptidase M14" evidence="2">
    <location>
        <begin position="1"/>
        <end position="218"/>
    </location>
</feature>
<keyword evidence="4" id="KW-1185">Reference proteome</keyword>
<dbReference type="InParanoid" id="A0A263CY57"/>
<accession>A0A263CY57</accession>
<dbReference type="Gene3D" id="3.40.630.10">
    <property type="entry name" value="Zn peptidases"/>
    <property type="match status" value="1"/>
</dbReference>
<dbReference type="SUPFAM" id="SSF53187">
    <property type="entry name" value="Zn-dependent exopeptidases"/>
    <property type="match status" value="1"/>
</dbReference>
<comment type="similarity">
    <text evidence="1">Belongs to the peptidase M14 family.</text>
</comment>
<dbReference type="AlphaFoldDB" id="A0A263CY57"/>
<gene>
    <name evidence="3" type="ORF">CFN78_22570</name>
</gene>
<dbReference type="InterPro" id="IPR000834">
    <property type="entry name" value="Peptidase_M14"/>
</dbReference>